<dbReference type="KEGG" id="aman:B6F84_11395"/>
<keyword evidence="5" id="KW-1185">Reference proteome</keyword>
<dbReference type="Gene3D" id="1.10.287.660">
    <property type="entry name" value="Helix hairpin bin"/>
    <property type="match status" value="1"/>
</dbReference>
<evidence type="ECO:0000313" key="5">
    <source>
        <dbReference type="Proteomes" id="UP000193404"/>
    </source>
</evidence>
<reference evidence="4 5" key="1">
    <citation type="submission" date="2017-03" db="EMBL/GenBank/DDBJ databases">
        <title>Sulfur activation and transportation mechanism of thermophilic Archaea Acidianus manzaensis YN-25.</title>
        <authorList>
            <person name="Ma Y."/>
            <person name="Yang Y."/>
            <person name="Xia J."/>
        </authorList>
    </citation>
    <scope>NUCLEOTIDE SEQUENCE [LARGE SCALE GENOMIC DNA]</scope>
    <source>
        <strain evidence="4 5">YN-25</strain>
    </source>
</reference>
<dbReference type="InterPro" id="IPR047099">
    <property type="entry name" value="Nop5_N_sf"/>
</dbReference>
<dbReference type="PANTHER" id="PTHR10894">
    <property type="entry name" value="NUCLEOLAR PROTEIN 5 NUCLEOLAR PROTEIN NOP5 NOP58"/>
    <property type="match status" value="1"/>
</dbReference>
<dbReference type="Proteomes" id="UP000193404">
    <property type="component" value="Chromosome"/>
</dbReference>
<organism evidence="4 5">
    <name type="scientific">Acidianus manzaensis</name>
    <dbReference type="NCBI Taxonomy" id="282676"/>
    <lineage>
        <taxon>Archaea</taxon>
        <taxon>Thermoproteota</taxon>
        <taxon>Thermoprotei</taxon>
        <taxon>Sulfolobales</taxon>
        <taxon>Sulfolobaceae</taxon>
        <taxon>Acidianus</taxon>
    </lineage>
</organism>
<dbReference type="Gene3D" id="3.30.420.220">
    <property type="match status" value="1"/>
</dbReference>
<dbReference type="InterPro" id="IPR045056">
    <property type="entry name" value="Nop56/Nop58"/>
</dbReference>
<dbReference type="PANTHER" id="PTHR10894:SF0">
    <property type="entry name" value="NUCLEOLAR PROTEIN 56"/>
    <property type="match status" value="1"/>
</dbReference>
<dbReference type="PROSITE" id="PS51358">
    <property type="entry name" value="NOP"/>
    <property type="match status" value="1"/>
</dbReference>
<dbReference type="EMBL" id="CP020477">
    <property type="protein sequence ID" value="ARM77175.1"/>
    <property type="molecule type" value="Genomic_DNA"/>
</dbReference>
<comment type="similarity">
    <text evidence="1">Belongs to the NOP5/NOP56 family.</text>
</comment>
<feature type="compositionally biased region" description="Basic and acidic residues" evidence="2">
    <location>
        <begin position="383"/>
        <end position="393"/>
    </location>
</feature>
<dbReference type="GO" id="GO:0031428">
    <property type="term" value="C:box C/D methylation guide snoRNP complex"/>
    <property type="evidence" value="ECO:0007669"/>
    <property type="project" value="InterPro"/>
</dbReference>
<gene>
    <name evidence="4" type="ORF">B6F84_11395</name>
</gene>
<dbReference type="InterPro" id="IPR029012">
    <property type="entry name" value="Helix_hairpin_bin_sf"/>
</dbReference>
<proteinExistence type="inferred from homology"/>
<dbReference type="NCBIfam" id="NF011121">
    <property type="entry name" value="PRK14552.1"/>
    <property type="match status" value="1"/>
</dbReference>
<dbReference type="STRING" id="282676.B6F84_11395"/>
<feature type="domain" description="Nop" evidence="3">
    <location>
        <begin position="257"/>
        <end position="372"/>
    </location>
</feature>
<evidence type="ECO:0000259" key="3">
    <source>
        <dbReference type="PROSITE" id="PS51358"/>
    </source>
</evidence>
<evidence type="ECO:0000313" key="4">
    <source>
        <dbReference type="EMBL" id="ARM77175.1"/>
    </source>
</evidence>
<sequence length="417" mass="47470">MKLYLVEHAIGSFGFDENGKLIDYVLNPKDIGRVVELLLQHENGEPFPSALELINKVKPEEIVIENEAEIQKLQVKATVKPHHEGAKIFRQSLAKFALESKFASTEDELYTYLYQLAFEYTRRKLRSAAQKRDLLAIQAVRAMDDIDKSINLFSERLREWYSLHFPELDKLLEDHETYAKIVSTFGYRDSITLEGLKSINIDEHTAKRIVDAASKSIGADISEDDINSIQQLSNTILSLFTIRNNLSDYIESVMKEVAPNVTSLVGSNLGARLLSLAGSLEELSKMPASTIQVLGAEKALFRALRSGSRPPKHGIIFQFPAIHSAPRWQRGKIARALAAKLAIAARVDNYSGRYIGDQLAEQLNKRIEEIKTKYEQPPPRKPAQSEKLGERRSRPEKRKSKERYKSKKNNRNEKRRR</sequence>
<dbReference type="Pfam" id="PF01798">
    <property type="entry name" value="Nop"/>
    <property type="match status" value="1"/>
</dbReference>
<dbReference type="InterPro" id="IPR042239">
    <property type="entry name" value="Nop_C"/>
</dbReference>
<dbReference type="InterPro" id="IPR048896">
    <property type="entry name" value="Nop5_56-rel_N"/>
</dbReference>
<dbReference type="Pfam" id="PF21572">
    <property type="entry name" value="Nop5_56-rel_N_Arc"/>
    <property type="match status" value="1"/>
</dbReference>
<evidence type="ECO:0000256" key="2">
    <source>
        <dbReference type="SAM" id="MobiDB-lite"/>
    </source>
</evidence>
<dbReference type="SUPFAM" id="SSF89124">
    <property type="entry name" value="Nop domain"/>
    <property type="match status" value="1"/>
</dbReference>
<dbReference type="SMART" id="SM00931">
    <property type="entry name" value="NOSIC"/>
    <property type="match status" value="1"/>
</dbReference>
<dbReference type="InterPro" id="IPR002687">
    <property type="entry name" value="Nop_dom"/>
</dbReference>
<dbReference type="Gene3D" id="1.10.150.460">
    <property type="match status" value="1"/>
</dbReference>
<keyword evidence="4" id="KW-0687">Ribonucleoprotein</keyword>
<accession>A0A1W6K3W2</accession>
<dbReference type="Gene3D" id="1.10.246.90">
    <property type="entry name" value="Nop domain"/>
    <property type="match status" value="1"/>
</dbReference>
<dbReference type="GO" id="GO:0030515">
    <property type="term" value="F:snoRNA binding"/>
    <property type="evidence" value="ECO:0007669"/>
    <property type="project" value="InterPro"/>
</dbReference>
<feature type="region of interest" description="Disordered" evidence="2">
    <location>
        <begin position="370"/>
        <end position="417"/>
    </location>
</feature>
<protein>
    <submittedName>
        <fullName evidence="4">C/D box methylation guide ribonucleoprotein complex aNOP56 subunit</fullName>
    </submittedName>
</protein>
<evidence type="ECO:0000256" key="1">
    <source>
        <dbReference type="ARBA" id="ARBA00009211"/>
    </source>
</evidence>
<dbReference type="AlphaFoldDB" id="A0A1W6K3W2"/>
<dbReference type="FunFam" id="1.10.246.90:FF:000007">
    <property type="entry name" value="Pre mRNA splicing protein"/>
    <property type="match status" value="1"/>
</dbReference>
<dbReference type="InterPro" id="IPR012976">
    <property type="entry name" value="NOSIC"/>
</dbReference>
<name>A0A1W6K3W2_9CREN</name>
<feature type="compositionally biased region" description="Basic residues" evidence="2">
    <location>
        <begin position="394"/>
        <end position="417"/>
    </location>
</feature>
<dbReference type="InterPro" id="IPR036070">
    <property type="entry name" value="Nop_dom_sf"/>
</dbReference>